<sequence length="84" mass="9563">MSAKATKTLIEIVNNTQYTISVRITNDNDERSTGFFDIEPGKADFWARSFWQVAFVLRNSVDPTDNKALTLVVRPTGVYYINDD</sequence>
<comment type="caution">
    <text evidence="1">The sequence shown here is derived from an EMBL/GenBank/DDBJ whole genome shotgun (WGS) entry which is preliminary data.</text>
</comment>
<dbReference type="GeneID" id="64706373"/>
<dbReference type="AlphaFoldDB" id="A0A9P7JSN4"/>
<proteinExistence type="predicted"/>
<dbReference type="RefSeq" id="XP_041291325.1">
    <property type="nucleotide sequence ID" value="XM_041444114.1"/>
</dbReference>
<name>A0A9P7JSN4_9AGAM</name>
<evidence type="ECO:0000313" key="1">
    <source>
        <dbReference type="EMBL" id="KAG2105769.1"/>
    </source>
</evidence>
<accession>A0A9P7JSN4</accession>
<dbReference type="OrthoDB" id="2606964at2759"/>
<reference evidence="1" key="1">
    <citation type="journal article" date="2020" name="New Phytol.">
        <title>Comparative genomics reveals dynamic genome evolution in host specialist ectomycorrhizal fungi.</title>
        <authorList>
            <person name="Lofgren L.A."/>
            <person name="Nguyen N.H."/>
            <person name="Vilgalys R."/>
            <person name="Ruytinx J."/>
            <person name="Liao H.L."/>
            <person name="Branco S."/>
            <person name="Kuo A."/>
            <person name="LaButti K."/>
            <person name="Lipzen A."/>
            <person name="Andreopoulos W."/>
            <person name="Pangilinan J."/>
            <person name="Riley R."/>
            <person name="Hundley H."/>
            <person name="Na H."/>
            <person name="Barry K."/>
            <person name="Grigoriev I.V."/>
            <person name="Stajich J.E."/>
            <person name="Kennedy P.G."/>
        </authorList>
    </citation>
    <scope>NUCLEOTIDE SEQUENCE</scope>
    <source>
        <strain evidence="1">FC423</strain>
    </source>
</reference>
<dbReference type="EMBL" id="JABBWM010000037">
    <property type="protein sequence ID" value="KAG2105769.1"/>
    <property type="molecule type" value="Genomic_DNA"/>
</dbReference>
<dbReference type="Proteomes" id="UP000823399">
    <property type="component" value="Unassembled WGS sequence"/>
</dbReference>
<keyword evidence="2" id="KW-1185">Reference proteome</keyword>
<organism evidence="1 2">
    <name type="scientific">Suillus discolor</name>
    <dbReference type="NCBI Taxonomy" id="1912936"/>
    <lineage>
        <taxon>Eukaryota</taxon>
        <taxon>Fungi</taxon>
        <taxon>Dikarya</taxon>
        <taxon>Basidiomycota</taxon>
        <taxon>Agaricomycotina</taxon>
        <taxon>Agaricomycetes</taxon>
        <taxon>Agaricomycetidae</taxon>
        <taxon>Boletales</taxon>
        <taxon>Suillineae</taxon>
        <taxon>Suillaceae</taxon>
        <taxon>Suillus</taxon>
    </lineage>
</organism>
<gene>
    <name evidence="1" type="ORF">F5147DRAFT_837978</name>
</gene>
<protein>
    <submittedName>
        <fullName evidence="1">Uncharacterized protein</fullName>
    </submittedName>
</protein>
<evidence type="ECO:0000313" key="2">
    <source>
        <dbReference type="Proteomes" id="UP000823399"/>
    </source>
</evidence>